<comment type="caution">
    <text evidence="1">The sequence shown here is derived from an EMBL/GenBank/DDBJ whole genome shotgun (WGS) entry which is preliminary data.</text>
</comment>
<reference evidence="1 2" key="1">
    <citation type="journal article" date="2014" name="Agronomy (Basel)">
        <title>A Draft Genome Sequence for Ensete ventricosum, the Drought-Tolerant Tree Against Hunger.</title>
        <authorList>
            <person name="Harrison J."/>
            <person name="Moore K.A."/>
            <person name="Paszkiewicz K."/>
            <person name="Jones T."/>
            <person name="Grant M."/>
            <person name="Ambacheew D."/>
            <person name="Muzemil S."/>
            <person name="Studholme D.J."/>
        </authorList>
    </citation>
    <scope>NUCLEOTIDE SEQUENCE [LARGE SCALE GENOMIC DNA]</scope>
</reference>
<dbReference type="EMBL" id="AMZH03011988">
    <property type="protein sequence ID" value="RRT51871.1"/>
    <property type="molecule type" value="Genomic_DNA"/>
</dbReference>
<accession>A0A426YJD2</accession>
<proteinExistence type="predicted"/>
<evidence type="ECO:0000313" key="2">
    <source>
        <dbReference type="Proteomes" id="UP000287651"/>
    </source>
</evidence>
<name>A0A426YJD2_ENSVE</name>
<organism evidence="1 2">
    <name type="scientific">Ensete ventricosum</name>
    <name type="common">Abyssinian banana</name>
    <name type="synonym">Musa ensete</name>
    <dbReference type="NCBI Taxonomy" id="4639"/>
    <lineage>
        <taxon>Eukaryota</taxon>
        <taxon>Viridiplantae</taxon>
        <taxon>Streptophyta</taxon>
        <taxon>Embryophyta</taxon>
        <taxon>Tracheophyta</taxon>
        <taxon>Spermatophyta</taxon>
        <taxon>Magnoliopsida</taxon>
        <taxon>Liliopsida</taxon>
        <taxon>Zingiberales</taxon>
        <taxon>Musaceae</taxon>
        <taxon>Ensete</taxon>
    </lineage>
</organism>
<dbReference type="Proteomes" id="UP000287651">
    <property type="component" value="Unassembled WGS sequence"/>
</dbReference>
<sequence length="187" mass="21325">MIRVYMPTFVIKERAGSRKEVEARSFSEATGLAVDKFVSYKRVFLPGEAAGGNNLVKVREQSKQNGQCMVWHGHLVLPPSESKYPPTPPRVSLSERRHVIPPRSSKAKVRLRFPNEGRINSYEEFAEVFIPYQLGVEVEKSSTQVPRAEERNLGLKVDRKMQEQGGVESQQQKKMLHLYNLSMPSVR</sequence>
<gene>
    <name evidence="1" type="ORF">B296_00003320</name>
</gene>
<evidence type="ECO:0000313" key="1">
    <source>
        <dbReference type="EMBL" id="RRT51871.1"/>
    </source>
</evidence>
<protein>
    <submittedName>
        <fullName evidence="1">Uncharacterized protein</fullName>
    </submittedName>
</protein>
<dbReference type="AlphaFoldDB" id="A0A426YJD2"/>